<sequence>MKGTEVMNKYILVGVDDTPEAQIALRWAVEAAKQRELAVRIVRAYRADLEWWPAASMAGYVPPPMPLDMFHRELDEAVQYVRDRLGHEAASGWLADEDAAPALLMEAGGAEMVVLGGRSPSKMSAAFLGSVATAVAAKAPCPVVVVRGERRTGPIVVGTDGSPDSEDAVVFAFEEAARTGEPLRVVYCWQPMSENATSVDSTEGLLQNWLAESLEPYRRKFPTVRVRAAVLEGRASAQLIKMSAEASLVVVGSRGRGGVKGLLLGSVSQSLLHHADSPVAIVRRAKES</sequence>
<evidence type="ECO:0000259" key="2">
    <source>
        <dbReference type="Pfam" id="PF00582"/>
    </source>
</evidence>
<dbReference type="AlphaFoldDB" id="A0A7X5VDV4"/>
<organism evidence="3 4">
    <name type="scientific">Kribbella shirazensis</name>
    <dbReference type="NCBI Taxonomy" id="1105143"/>
    <lineage>
        <taxon>Bacteria</taxon>
        <taxon>Bacillati</taxon>
        <taxon>Actinomycetota</taxon>
        <taxon>Actinomycetes</taxon>
        <taxon>Propionibacteriales</taxon>
        <taxon>Kribbellaceae</taxon>
        <taxon>Kribbella</taxon>
    </lineage>
</organism>
<evidence type="ECO:0000256" key="1">
    <source>
        <dbReference type="ARBA" id="ARBA00008791"/>
    </source>
</evidence>
<dbReference type="EMBL" id="JAASRO010000001">
    <property type="protein sequence ID" value="NIK59189.1"/>
    <property type="molecule type" value="Genomic_DNA"/>
</dbReference>
<gene>
    <name evidence="3" type="ORF">BJY22_004906</name>
</gene>
<proteinExistence type="inferred from homology"/>
<dbReference type="Pfam" id="PF00582">
    <property type="entry name" value="Usp"/>
    <property type="match status" value="2"/>
</dbReference>
<dbReference type="InterPro" id="IPR006016">
    <property type="entry name" value="UspA"/>
</dbReference>
<protein>
    <submittedName>
        <fullName evidence="3">Nucleotide-binding universal stress UspA family protein</fullName>
    </submittedName>
</protein>
<dbReference type="RefSeq" id="WP_167210555.1">
    <property type="nucleotide sequence ID" value="NZ_JAASRO010000001.1"/>
</dbReference>
<dbReference type="Proteomes" id="UP000555407">
    <property type="component" value="Unassembled WGS sequence"/>
</dbReference>
<dbReference type="PANTHER" id="PTHR46268">
    <property type="entry name" value="STRESS RESPONSE PROTEIN NHAX"/>
    <property type="match status" value="1"/>
</dbReference>
<dbReference type="InterPro" id="IPR014729">
    <property type="entry name" value="Rossmann-like_a/b/a_fold"/>
</dbReference>
<dbReference type="InterPro" id="IPR006015">
    <property type="entry name" value="Universal_stress_UspA"/>
</dbReference>
<evidence type="ECO:0000313" key="3">
    <source>
        <dbReference type="EMBL" id="NIK59189.1"/>
    </source>
</evidence>
<dbReference type="Gene3D" id="3.40.50.620">
    <property type="entry name" value="HUPs"/>
    <property type="match status" value="2"/>
</dbReference>
<dbReference type="PANTHER" id="PTHR46268:SF6">
    <property type="entry name" value="UNIVERSAL STRESS PROTEIN UP12"/>
    <property type="match status" value="1"/>
</dbReference>
<keyword evidence="4" id="KW-1185">Reference proteome</keyword>
<dbReference type="SUPFAM" id="SSF52402">
    <property type="entry name" value="Adenine nucleotide alpha hydrolases-like"/>
    <property type="match status" value="2"/>
</dbReference>
<feature type="domain" description="UspA" evidence="2">
    <location>
        <begin position="154"/>
        <end position="283"/>
    </location>
</feature>
<feature type="domain" description="UspA" evidence="2">
    <location>
        <begin position="7"/>
        <end position="147"/>
    </location>
</feature>
<accession>A0A7X5VDV4</accession>
<name>A0A7X5VDV4_9ACTN</name>
<comment type="caution">
    <text evidence="3">The sequence shown here is derived from an EMBL/GenBank/DDBJ whole genome shotgun (WGS) entry which is preliminary data.</text>
</comment>
<reference evidence="3 4" key="1">
    <citation type="submission" date="2020-03" db="EMBL/GenBank/DDBJ databases">
        <title>Sequencing the genomes of 1000 actinobacteria strains.</title>
        <authorList>
            <person name="Klenk H.-P."/>
        </authorList>
    </citation>
    <scope>NUCLEOTIDE SEQUENCE [LARGE SCALE GENOMIC DNA]</scope>
    <source>
        <strain evidence="3 4">DSM 45490</strain>
    </source>
</reference>
<dbReference type="PRINTS" id="PR01438">
    <property type="entry name" value="UNVRSLSTRESS"/>
</dbReference>
<evidence type="ECO:0000313" key="4">
    <source>
        <dbReference type="Proteomes" id="UP000555407"/>
    </source>
</evidence>
<comment type="similarity">
    <text evidence="1">Belongs to the universal stress protein A family.</text>
</comment>